<dbReference type="GeneID" id="19208137"/>
<evidence type="ECO:0000256" key="1">
    <source>
        <dbReference type="ARBA" id="ARBA00001255"/>
    </source>
</evidence>
<reference evidence="6" key="1">
    <citation type="journal article" date="2012" name="Science">
        <title>The Paleozoic origin of enzymatic lignin decomposition reconstructed from 31 fungal genomes.</title>
        <authorList>
            <person name="Floudas D."/>
            <person name="Binder M."/>
            <person name="Riley R."/>
            <person name="Barry K."/>
            <person name="Blanchette R.A."/>
            <person name="Henrissat B."/>
            <person name="Martinez A.T."/>
            <person name="Otillar R."/>
            <person name="Spatafora J.W."/>
            <person name="Yadav J.S."/>
            <person name="Aerts A."/>
            <person name="Benoit I."/>
            <person name="Boyd A."/>
            <person name="Carlson A."/>
            <person name="Copeland A."/>
            <person name="Coutinho P.M."/>
            <person name="de Vries R.P."/>
            <person name="Ferreira P."/>
            <person name="Findley K."/>
            <person name="Foster B."/>
            <person name="Gaskell J."/>
            <person name="Glotzer D."/>
            <person name="Gorecki P."/>
            <person name="Heitman J."/>
            <person name="Hesse C."/>
            <person name="Hori C."/>
            <person name="Igarashi K."/>
            <person name="Jurgens J.A."/>
            <person name="Kallen N."/>
            <person name="Kersten P."/>
            <person name="Kohler A."/>
            <person name="Kuees U."/>
            <person name="Kumar T.K.A."/>
            <person name="Kuo A."/>
            <person name="LaButti K."/>
            <person name="Larrondo L.F."/>
            <person name="Lindquist E."/>
            <person name="Ling A."/>
            <person name="Lombard V."/>
            <person name="Lucas S."/>
            <person name="Lundell T."/>
            <person name="Martin R."/>
            <person name="McLaughlin D.J."/>
            <person name="Morgenstern I."/>
            <person name="Morin E."/>
            <person name="Murat C."/>
            <person name="Nagy L.G."/>
            <person name="Nolan M."/>
            <person name="Ohm R.A."/>
            <person name="Patyshakuliyeva A."/>
            <person name="Rokas A."/>
            <person name="Ruiz-Duenas F.J."/>
            <person name="Sabat G."/>
            <person name="Salamov A."/>
            <person name="Samejima M."/>
            <person name="Schmutz J."/>
            <person name="Slot J.C."/>
            <person name="St John F."/>
            <person name="Stenlid J."/>
            <person name="Sun H."/>
            <person name="Sun S."/>
            <person name="Syed K."/>
            <person name="Tsang A."/>
            <person name="Wiebenga A."/>
            <person name="Young D."/>
            <person name="Pisabarro A."/>
            <person name="Eastwood D.C."/>
            <person name="Martin F."/>
            <person name="Cullen D."/>
            <person name="Grigoriev I.V."/>
            <person name="Hibbett D.S."/>
        </authorList>
    </citation>
    <scope>NUCLEOTIDE SEQUENCE [LARGE SCALE GENOMIC DNA]</scope>
    <source>
        <strain evidence="6">RWD-64-598 SS2</strain>
    </source>
</reference>
<gene>
    <name evidence="5" type="ORF">CONPUDRAFT_61281</name>
</gene>
<dbReference type="Pfam" id="PF03537">
    <property type="entry name" value="Glyco_hydro_114"/>
    <property type="match status" value="1"/>
</dbReference>
<dbReference type="KEGG" id="cput:CONPUDRAFT_61281"/>
<feature type="signal peptide" evidence="3">
    <location>
        <begin position="1"/>
        <end position="21"/>
    </location>
</feature>
<dbReference type="EMBL" id="JH711582">
    <property type="protein sequence ID" value="EIW78245.1"/>
    <property type="molecule type" value="Genomic_DNA"/>
</dbReference>
<dbReference type="PANTHER" id="PTHR35273">
    <property type="entry name" value="ALPHA-1,4 POLYGALACTOSAMINIDASE, PUTATIVE (AFU_ORTHOLOGUE AFUA_3G07890)-RELATED"/>
    <property type="match status" value="1"/>
</dbReference>
<keyword evidence="5" id="KW-0378">Hydrolase</keyword>
<dbReference type="InterPro" id="IPR013785">
    <property type="entry name" value="Aldolase_TIM"/>
</dbReference>
<dbReference type="OMA" id="EYSECET"/>
<evidence type="ECO:0000313" key="6">
    <source>
        <dbReference type="Proteomes" id="UP000053558"/>
    </source>
</evidence>
<dbReference type="InterPro" id="IPR004352">
    <property type="entry name" value="GH114_TIM-barrel"/>
</dbReference>
<comment type="catalytic activity">
    <reaction evidence="1">
        <text>Hydrolysis of terminal, non-reducing alpha-D-galactose residues in alpha-D-galactosides, including galactose oligosaccharides, galactomannans and galactolipids.</text>
        <dbReference type="EC" id="3.2.1.22"/>
    </reaction>
</comment>
<dbReference type="InterPro" id="IPR017853">
    <property type="entry name" value="GH"/>
</dbReference>
<organism evidence="5 6">
    <name type="scientific">Coniophora puteana (strain RWD-64-598)</name>
    <name type="common">Brown rot fungus</name>
    <dbReference type="NCBI Taxonomy" id="741705"/>
    <lineage>
        <taxon>Eukaryota</taxon>
        <taxon>Fungi</taxon>
        <taxon>Dikarya</taxon>
        <taxon>Basidiomycota</taxon>
        <taxon>Agaricomycotina</taxon>
        <taxon>Agaricomycetes</taxon>
        <taxon>Agaricomycetidae</taxon>
        <taxon>Boletales</taxon>
        <taxon>Coniophorineae</taxon>
        <taxon>Coniophoraceae</taxon>
        <taxon>Coniophora</taxon>
    </lineage>
</organism>
<sequence length="270" mass="28923">MVSTLAIGLGLCLGLSHRANALSADGSPSFKPTAGATWNIQYATALDPSTVNSTFYAWDLDMVDTPQSTFDALKAANHAVICYFSGGSRESYRTDAGDFPAAAVGKVMDGWPDENWVDTRNSGVRDIMSARIQVAKSKGCDGVDVDNVDGYGNDTGFNLTQTDGVDYVKFLSDTAHAAGLSYGLKNAGDIVPQVVDVAEWVVNEQCVQYDECDLYQPFIKANKPVFHIEYTDDATASPDFVKKSCSGGGTDGFSTLIKHMDLGNWTTTCS</sequence>
<feature type="domain" description="Glycoside-hydrolase family GH114 TIM-barrel" evidence="4">
    <location>
        <begin position="37"/>
        <end position="265"/>
    </location>
</feature>
<dbReference type="PANTHER" id="PTHR35273:SF2">
    <property type="entry name" value="ALPHA-GALACTOSIDASE"/>
    <property type="match status" value="1"/>
</dbReference>
<evidence type="ECO:0000256" key="2">
    <source>
        <dbReference type="ARBA" id="ARBA00012755"/>
    </source>
</evidence>
<proteinExistence type="predicted"/>
<name>A0A5M3MHX4_CONPW</name>
<evidence type="ECO:0000256" key="3">
    <source>
        <dbReference type="SAM" id="SignalP"/>
    </source>
</evidence>
<dbReference type="RefSeq" id="XP_007771149.1">
    <property type="nucleotide sequence ID" value="XM_007772959.1"/>
</dbReference>
<keyword evidence="3" id="KW-0732">Signal</keyword>
<dbReference type="SUPFAM" id="SSF51445">
    <property type="entry name" value="(Trans)glycosidases"/>
    <property type="match status" value="1"/>
</dbReference>
<accession>A0A5M3MHX4</accession>
<feature type="chain" id="PRO_5024453996" description="alpha-galactosidase" evidence="3">
    <location>
        <begin position="22"/>
        <end position="270"/>
    </location>
</feature>
<dbReference type="Proteomes" id="UP000053558">
    <property type="component" value="Unassembled WGS sequence"/>
</dbReference>
<dbReference type="GO" id="GO:0004557">
    <property type="term" value="F:alpha-galactosidase activity"/>
    <property type="evidence" value="ECO:0007669"/>
    <property type="project" value="UniProtKB-EC"/>
</dbReference>
<evidence type="ECO:0000313" key="5">
    <source>
        <dbReference type="EMBL" id="EIW78245.1"/>
    </source>
</evidence>
<comment type="caution">
    <text evidence="5">The sequence shown here is derived from an EMBL/GenBank/DDBJ whole genome shotgun (WGS) entry which is preliminary data.</text>
</comment>
<dbReference type="EC" id="3.2.1.22" evidence="2"/>
<keyword evidence="6" id="KW-1185">Reference proteome</keyword>
<protein>
    <recommendedName>
        <fullName evidence="2">alpha-galactosidase</fullName>
        <ecNumber evidence="2">3.2.1.22</ecNumber>
    </recommendedName>
</protein>
<dbReference type="AlphaFoldDB" id="A0A5M3MHX4"/>
<dbReference type="Gene3D" id="3.20.20.70">
    <property type="entry name" value="Aldolase class I"/>
    <property type="match status" value="1"/>
</dbReference>
<evidence type="ECO:0000259" key="4">
    <source>
        <dbReference type="Pfam" id="PF03537"/>
    </source>
</evidence>
<dbReference type="OrthoDB" id="2108802at2759"/>